<reference evidence="1" key="1">
    <citation type="journal article" date="2012" name="PLoS ONE">
        <title>Gene sets for utilization of primary and secondary nutrition supplies in the distal gut of endangered iberian lynx.</title>
        <authorList>
            <person name="Alcaide M."/>
            <person name="Messina E."/>
            <person name="Richter M."/>
            <person name="Bargiela R."/>
            <person name="Peplies J."/>
            <person name="Huws S.A."/>
            <person name="Newbold C.J."/>
            <person name="Golyshin P.N."/>
            <person name="Simon M.A."/>
            <person name="Lopez G."/>
            <person name="Yakimov M.M."/>
            <person name="Ferrer M."/>
        </authorList>
    </citation>
    <scope>NUCLEOTIDE SEQUENCE</scope>
</reference>
<gene>
    <name evidence="1" type="ORF">EVA_04302</name>
</gene>
<dbReference type="AlphaFoldDB" id="J9D4L1"/>
<comment type="caution">
    <text evidence="1">The sequence shown here is derived from an EMBL/GenBank/DDBJ whole genome shotgun (WGS) entry which is preliminary data.</text>
</comment>
<evidence type="ECO:0000313" key="1">
    <source>
        <dbReference type="EMBL" id="EJX07591.1"/>
    </source>
</evidence>
<sequence>MAVACIVVKVLHSASARGGVEREVQRAARTDVCRRGYVLIDDVKLTVGIIPLNAVRVGFAEYGLMLKPRELSAERHLVGDSTGLRIRREVDVHRVRHLVDRKRLLVSRPVNRHGGCRRMI</sequence>
<proteinExistence type="predicted"/>
<protein>
    <submittedName>
        <fullName evidence="1">Uncharacterized protein</fullName>
    </submittedName>
</protein>
<organism evidence="1">
    <name type="scientific">gut metagenome</name>
    <dbReference type="NCBI Taxonomy" id="749906"/>
    <lineage>
        <taxon>unclassified sequences</taxon>
        <taxon>metagenomes</taxon>
        <taxon>organismal metagenomes</taxon>
    </lineage>
</organism>
<name>J9D4L1_9ZZZZ</name>
<dbReference type="EMBL" id="AMCI01000847">
    <property type="protein sequence ID" value="EJX07591.1"/>
    <property type="molecule type" value="Genomic_DNA"/>
</dbReference>
<accession>J9D4L1</accession>